<feature type="region of interest" description="Disordered" evidence="1">
    <location>
        <begin position="110"/>
        <end position="135"/>
    </location>
</feature>
<proteinExistence type="predicted"/>
<organism evidence="3 4">
    <name type="scientific">Blastomonas aquatica</name>
    <dbReference type="NCBI Taxonomy" id="1510276"/>
    <lineage>
        <taxon>Bacteria</taxon>
        <taxon>Pseudomonadati</taxon>
        <taxon>Pseudomonadota</taxon>
        <taxon>Alphaproteobacteria</taxon>
        <taxon>Sphingomonadales</taxon>
        <taxon>Sphingomonadaceae</taxon>
        <taxon>Blastomonas</taxon>
    </lineage>
</organism>
<evidence type="ECO:0008006" key="5">
    <source>
        <dbReference type="Google" id="ProtNLM"/>
    </source>
</evidence>
<evidence type="ECO:0000313" key="3">
    <source>
        <dbReference type="EMBL" id="GGB62402.1"/>
    </source>
</evidence>
<feature type="chain" id="PRO_5045162591" description="Surface antigen domain-containing protein" evidence="2">
    <location>
        <begin position="34"/>
        <end position="188"/>
    </location>
</feature>
<evidence type="ECO:0000256" key="1">
    <source>
        <dbReference type="SAM" id="MobiDB-lite"/>
    </source>
</evidence>
<evidence type="ECO:0000313" key="4">
    <source>
        <dbReference type="Proteomes" id="UP000614261"/>
    </source>
</evidence>
<comment type="caution">
    <text evidence="3">The sequence shown here is derived from an EMBL/GenBank/DDBJ whole genome shotgun (WGS) entry which is preliminary data.</text>
</comment>
<gene>
    <name evidence="3" type="ORF">GCM10010833_16720</name>
</gene>
<evidence type="ECO:0000256" key="2">
    <source>
        <dbReference type="SAM" id="SignalP"/>
    </source>
</evidence>
<keyword evidence="4" id="KW-1185">Reference proteome</keyword>
<protein>
    <recommendedName>
        <fullName evidence="5">Surface antigen domain-containing protein</fullName>
    </recommendedName>
</protein>
<feature type="signal peptide" evidence="2">
    <location>
        <begin position="1"/>
        <end position="33"/>
    </location>
</feature>
<name>A0ABQ1J863_9SPHN</name>
<dbReference type="RefSeq" id="WP_188513972.1">
    <property type="nucleotide sequence ID" value="NZ_BMGD01000003.1"/>
</dbReference>
<dbReference type="EMBL" id="BMGD01000003">
    <property type="protein sequence ID" value="GGB62402.1"/>
    <property type="molecule type" value="Genomic_DNA"/>
</dbReference>
<accession>A0ABQ1J863</accession>
<keyword evidence="2" id="KW-0732">Signal</keyword>
<dbReference type="Proteomes" id="UP000614261">
    <property type="component" value="Unassembled WGS sequence"/>
</dbReference>
<reference evidence="4" key="1">
    <citation type="journal article" date="2019" name="Int. J. Syst. Evol. Microbiol.">
        <title>The Global Catalogue of Microorganisms (GCM) 10K type strain sequencing project: providing services to taxonomists for standard genome sequencing and annotation.</title>
        <authorList>
            <consortium name="The Broad Institute Genomics Platform"/>
            <consortium name="The Broad Institute Genome Sequencing Center for Infectious Disease"/>
            <person name="Wu L."/>
            <person name="Ma J."/>
        </authorList>
    </citation>
    <scope>NUCLEOTIDE SEQUENCE [LARGE SCALE GENOMIC DNA]</scope>
    <source>
        <strain evidence="4">CGMCC 1.12851</strain>
    </source>
</reference>
<sequence length="188" mass="18989">MGGAILNAAFKAVVKSGAVAAVVALALPMPAQAQFGSLLRSKPKASGKTATGCDDSAGKSVGRSVIGGMLGSVTSRVGGLASFLPVPEVAGLLTDAIACKLEPEEQKKAADATLEATRGEEVGSTSTWTSETRKDVSGTSTVVGKTQLADGSTCMSVNDVIIVEGEETTVAKRMCKKPGAARYEIAQA</sequence>